<name>A0A3E1P663_9BACT</name>
<dbReference type="Proteomes" id="UP000261174">
    <property type="component" value="Unassembled WGS sequence"/>
</dbReference>
<dbReference type="InterPro" id="IPR005184">
    <property type="entry name" value="DUF306_Meta_HslJ"/>
</dbReference>
<comment type="caution">
    <text evidence="2">The sequence shown here is derived from an EMBL/GenBank/DDBJ whole genome shotgun (WGS) entry which is preliminary data.</text>
</comment>
<evidence type="ECO:0000259" key="1">
    <source>
        <dbReference type="Pfam" id="PF03724"/>
    </source>
</evidence>
<dbReference type="Pfam" id="PF03724">
    <property type="entry name" value="META"/>
    <property type="match status" value="1"/>
</dbReference>
<dbReference type="InterPro" id="IPR053147">
    <property type="entry name" value="Hsp_HslJ-like"/>
</dbReference>
<dbReference type="PANTHER" id="PTHR35535">
    <property type="entry name" value="HEAT SHOCK PROTEIN HSLJ"/>
    <property type="match status" value="1"/>
</dbReference>
<dbReference type="PROSITE" id="PS51257">
    <property type="entry name" value="PROKAR_LIPOPROTEIN"/>
    <property type="match status" value="1"/>
</dbReference>
<gene>
    <name evidence="2" type="ORF">DXN04_09750</name>
</gene>
<keyword evidence="3" id="KW-1185">Reference proteome</keyword>
<dbReference type="Gene3D" id="2.40.128.270">
    <property type="match status" value="1"/>
</dbReference>
<evidence type="ECO:0000313" key="2">
    <source>
        <dbReference type="EMBL" id="RFM35647.1"/>
    </source>
</evidence>
<organism evidence="2 3">
    <name type="scientific">Chitinophaga silvisoli</name>
    <dbReference type="NCBI Taxonomy" id="2291814"/>
    <lineage>
        <taxon>Bacteria</taxon>
        <taxon>Pseudomonadati</taxon>
        <taxon>Bacteroidota</taxon>
        <taxon>Chitinophagia</taxon>
        <taxon>Chitinophagales</taxon>
        <taxon>Chitinophagaceae</taxon>
        <taxon>Chitinophaga</taxon>
    </lineage>
</organism>
<dbReference type="InterPro" id="IPR038670">
    <property type="entry name" value="HslJ-like_sf"/>
</dbReference>
<feature type="domain" description="DUF306" evidence="1">
    <location>
        <begin position="26"/>
        <end position="132"/>
    </location>
</feature>
<accession>A0A3E1P663</accession>
<dbReference type="EMBL" id="QTJV01000002">
    <property type="protein sequence ID" value="RFM35647.1"/>
    <property type="molecule type" value="Genomic_DNA"/>
</dbReference>
<protein>
    <submittedName>
        <fullName evidence="2">META domain-containing protein</fullName>
    </submittedName>
</protein>
<proteinExistence type="predicted"/>
<dbReference type="AlphaFoldDB" id="A0A3E1P663"/>
<dbReference type="PANTHER" id="PTHR35535:SF2">
    <property type="entry name" value="DUF306 DOMAIN-CONTAINING PROTEIN"/>
    <property type="match status" value="1"/>
</dbReference>
<evidence type="ECO:0000313" key="3">
    <source>
        <dbReference type="Proteomes" id="UP000261174"/>
    </source>
</evidence>
<sequence length="134" mass="14827">MLMSGKIILGLLILTACTSLRKIPDLGGLRWGLVQLQNEKLDSSPVYIQFDTSAHRFTGNAGCNKISGNYTATDKALTFAEVISTRMACLDTRANERESQLLRLLNNHTYAYDINGATLQLKDSGKVILRFKGF</sequence>
<reference evidence="2 3" key="1">
    <citation type="submission" date="2018-08" db="EMBL/GenBank/DDBJ databases">
        <title>Chitinophaga sp. K20C18050901, a novel bacterium isolated from forest soil.</title>
        <authorList>
            <person name="Wang C."/>
        </authorList>
    </citation>
    <scope>NUCLEOTIDE SEQUENCE [LARGE SCALE GENOMIC DNA]</scope>
    <source>
        <strain evidence="2 3">K20C18050901</strain>
    </source>
</reference>